<evidence type="ECO:0000313" key="10">
    <source>
        <dbReference type="Proteomes" id="UP000248021"/>
    </source>
</evidence>
<keyword evidence="10" id="KW-1185">Reference proteome</keyword>
<protein>
    <submittedName>
        <fullName evidence="9">Diketogulonate reductase-like aldo/keto reductase</fullName>
    </submittedName>
</protein>
<evidence type="ECO:0000256" key="1">
    <source>
        <dbReference type="ARBA" id="ARBA00007905"/>
    </source>
</evidence>
<accession>A0A2V3U5E8</accession>
<dbReference type="Pfam" id="PF00248">
    <property type="entry name" value="Aldo_ket_red"/>
    <property type="match status" value="1"/>
</dbReference>
<dbReference type="GO" id="GO:0051596">
    <property type="term" value="P:methylglyoxal catabolic process"/>
    <property type="evidence" value="ECO:0007669"/>
    <property type="project" value="TreeGrafter"/>
</dbReference>
<proteinExistence type="inferred from homology"/>
<feature type="active site" description="Proton donor" evidence="5">
    <location>
        <position position="52"/>
    </location>
</feature>
<dbReference type="FunFam" id="3.20.20.100:FF:000002">
    <property type="entry name" value="2,5-diketo-D-gluconic acid reductase A"/>
    <property type="match status" value="1"/>
</dbReference>
<gene>
    <name evidence="9" type="ORF">C7450_106368</name>
</gene>
<dbReference type="PIRSF" id="PIRSF000097">
    <property type="entry name" value="AKR"/>
    <property type="match status" value="1"/>
</dbReference>
<feature type="domain" description="NADP-dependent oxidoreductase" evidence="8">
    <location>
        <begin position="19"/>
        <end position="261"/>
    </location>
</feature>
<keyword evidence="2" id="KW-0521">NADP</keyword>
<reference evidence="9 10" key="1">
    <citation type="submission" date="2018-05" db="EMBL/GenBank/DDBJ databases">
        <title>Genomic Encyclopedia of Type Strains, Phase IV (KMG-IV): sequencing the most valuable type-strain genomes for metagenomic binning, comparative biology and taxonomic classification.</title>
        <authorList>
            <person name="Goeker M."/>
        </authorList>
    </citation>
    <scope>NUCLEOTIDE SEQUENCE [LARGE SCALE GENOMIC DNA]</scope>
    <source>
        <strain evidence="9 10">DSM 6462</strain>
    </source>
</reference>
<comment type="caution">
    <text evidence="9">The sequence shown here is derived from an EMBL/GenBank/DDBJ whole genome shotgun (WGS) entry which is preliminary data.</text>
</comment>
<name>A0A2V3U5E8_9HYPH</name>
<dbReference type="InterPro" id="IPR036812">
    <property type="entry name" value="NAD(P)_OxRdtase_dom_sf"/>
</dbReference>
<dbReference type="PRINTS" id="PR00069">
    <property type="entry name" value="ALDKETRDTASE"/>
</dbReference>
<evidence type="ECO:0000256" key="4">
    <source>
        <dbReference type="ARBA" id="ARBA00049445"/>
    </source>
</evidence>
<dbReference type="OrthoDB" id="9804790at2"/>
<evidence type="ECO:0000256" key="5">
    <source>
        <dbReference type="PIRSR" id="PIRSR000097-1"/>
    </source>
</evidence>
<dbReference type="AlphaFoldDB" id="A0A2V3U5E8"/>
<dbReference type="InterPro" id="IPR018170">
    <property type="entry name" value="Aldo/ket_reductase_CS"/>
</dbReference>
<dbReference type="RefSeq" id="WP_110375477.1">
    <property type="nucleotide sequence ID" value="NZ_JAHBRY010000001.1"/>
</dbReference>
<comment type="similarity">
    <text evidence="1">Belongs to the aldo/keto reductase family.</text>
</comment>
<feature type="site" description="Lowers pKa of active site Tyr" evidence="7">
    <location>
        <position position="77"/>
    </location>
</feature>
<dbReference type="PANTHER" id="PTHR43827">
    <property type="entry name" value="2,5-DIKETO-D-GLUCONIC ACID REDUCTASE"/>
    <property type="match status" value="1"/>
</dbReference>
<evidence type="ECO:0000256" key="6">
    <source>
        <dbReference type="PIRSR" id="PIRSR000097-2"/>
    </source>
</evidence>
<dbReference type="PROSITE" id="PS00062">
    <property type="entry name" value="ALDOKETO_REDUCTASE_2"/>
    <property type="match status" value="1"/>
</dbReference>
<evidence type="ECO:0000256" key="7">
    <source>
        <dbReference type="PIRSR" id="PIRSR000097-3"/>
    </source>
</evidence>
<keyword evidence="3" id="KW-0560">Oxidoreductase</keyword>
<evidence type="ECO:0000259" key="8">
    <source>
        <dbReference type="Pfam" id="PF00248"/>
    </source>
</evidence>
<sequence length="281" mass="30631">MATVAYPTVPANGANIPVLGLGTWQSRNDEAAAAVEAALRNGYRHIDTAIAYDNEEAVGEGLRSAGVQRDGIFITTKVPPEQIGAGALERAAESSLKRLKLDHVDLLLIHWPNPSIPLKESMRALAAAKREGLTRHIGVSNFPVALLEEAVHHSPEPLAANQCEYHPRLNQDAVLAACRRHGLAFTSYTPLGRTQILSDPVIAAIAERVERTPAQIVLRWHIQQPDVVAIPKSQSPDRIVENSRIFDFALEDDDMAAISALARPDGRLVNPSWGPQWDDPK</sequence>
<dbReference type="SUPFAM" id="SSF51430">
    <property type="entry name" value="NAD(P)-linked oxidoreductase"/>
    <property type="match status" value="1"/>
</dbReference>
<feature type="binding site" evidence="6">
    <location>
        <position position="110"/>
    </location>
    <ligand>
        <name>substrate</name>
    </ligand>
</feature>
<evidence type="ECO:0000256" key="3">
    <source>
        <dbReference type="ARBA" id="ARBA00023002"/>
    </source>
</evidence>
<dbReference type="PANTHER" id="PTHR43827:SF3">
    <property type="entry name" value="NADP-DEPENDENT OXIDOREDUCTASE DOMAIN-CONTAINING PROTEIN"/>
    <property type="match status" value="1"/>
</dbReference>
<dbReference type="Proteomes" id="UP000248021">
    <property type="component" value="Unassembled WGS sequence"/>
</dbReference>
<dbReference type="Gene3D" id="3.20.20.100">
    <property type="entry name" value="NADP-dependent oxidoreductase domain"/>
    <property type="match status" value="1"/>
</dbReference>
<organism evidence="9 10">
    <name type="scientific">Chelatococcus asaccharovorans</name>
    <dbReference type="NCBI Taxonomy" id="28210"/>
    <lineage>
        <taxon>Bacteria</taxon>
        <taxon>Pseudomonadati</taxon>
        <taxon>Pseudomonadota</taxon>
        <taxon>Alphaproteobacteria</taxon>
        <taxon>Hyphomicrobiales</taxon>
        <taxon>Chelatococcaceae</taxon>
        <taxon>Chelatococcus</taxon>
    </lineage>
</organism>
<dbReference type="GO" id="GO:1990002">
    <property type="term" value="F:methylglyoxal reductase (NADPH) (acetol producing) activity"/>
    <property type="evidence" value="ECO:0007669"/>
    <property type="project" value="TreeGrafter"/>
</dbReference>
<evidence type="ECO:0000256" key="2">
    <source>
        <dbReference type="ARBA" id="ARBA00022857"/>
    </source>
</evidence>
<dbReference type="PROSITE" id="PS00798">
    <property type="entry name" value="ALDOKETO_REDUCTASE_1"/>
    <property type="match status" value="1"/>
</dbReference>
<evidence type="ECO:0000313" key="9">
    <source>
        <dbReference type="EMBL" id="PXW58191.1"/>
    </source>
</evidence>
<comment type="catalytic activity">
    <reaction evidence="4">
        <text>hydroxyacetone + NADP(+) = methylglyoxal + NADPH + H(+)</text>
        <dbReference type="Rhea" id="RHEA:27986"/>
        <dbReference type="ChEBI" id="CHEBI:15378"/>
        <dbReference type="ChEBI" id="CHEBI:17158"/>
        <dbReference type="ChEBI" id="CHEBI:27957"/>
        <dbReference type="ChEBI" id="CHEBI:57783"/>
        <dbReference type="ChEBI" id="CHEBI:58349"/>
    </reaction>
</comment>
<dbReference type="InterPro" id="IPR023210">
    <property type="entry name" value="NADP_OxRdtase_dom"/>
</dbReference>
<dbReference type="InterPro" id="IPR020471">
    <property type="entry name" value="AKR"/>
</dbReference>
<dbReference type="EMBL" id="QJJK01000006">
    <property type="protein sequence ID" value="PXW58191.1"/>
    <property type="molecule type" value="Genomic_DNA"/>
</dbReference>